<name>A0A1I5QMS2_9ACTN</name>
<dbReference type="STRING" id="1523247.SAMN05660464_3232"/>
<dbReference type="SUPFAM" id="SSF53271">
    <property type="entry name" value="PRTase-like"/>
    <property type="match status" value="1"/>
</dbReference>
<dbReference type="AlphaFoldDB" id="A0A1I5QMS2"/>
<feature type="domain" description="Orotate phosphoribosyltransferase-like" evidence="2">
    <location>
        <begin position="33"/>
        <end position="217"/>
    </location>
</feature>
<gene>
    <name evidence="3" type="ORF">SAMN05660464_3232</name>
</gene>
<keyword evidence="4" id="KW-1185">Reference proteome</keyword>
<proteinExistence type="predicted"/>
<sequence>MTAVLAGAPGLGGTVSSLLGVGVASDPTRFAALCGLALRDNPRRAHLVVSRVLGKHVPVAPAEVLATGHAVGDAVAAVLGDDVPGLVVGYCETATGLGHAAAARLGAAYLHTTRRVHPGVPVAAAFEEEHSHAVAHALQPAGPVGLGAPGALVLVDDELTSGRTALNTVAELQARWPRERYVVATLLDARTEAARAAFAGRAAALGVRVDVAAVLTAELVLPADVLERAAAARAALPGPAPAPAGAPGTVVGHEGLWPAGVPTTARHGLTPAGTGRLHAAADAVAAALAPALAGSRGVLVLGTEELLYAPTVAAARLAGRLPGVPVTTQSTTRSPVHAADDPGYALRRSLAFPAPDDPSRLSRVHNLADPAAVPAAGPWSDLRADDVVVVADAPAADCTSLAEALRPFAARAVHLVTVPVAEPAP</sequence>
<dbReference type="EMBL" id="FOWQ01000005">
    <property type="protein sequence ID" value="SFP47563.1"/>
    <property type="molecule type" value="Genomic_DNA"/>
</dbReference>
<dbReference type="RefSeq" id="WP_169064285.1">
    <property type="nucleotide sequence ID" value="NZ_FOWQ01000005.1"/>
</dbReference>
<dbReference type="InterPro" id="IPR041688">
    <property type="entry name" value="PRTase_2"/>
</dbReference>
<organism evidence="3 4">
    <name type="scientific">Geodermatophilus dictyosporus</name>
    <dbReference type="NCBI Taxonomy" id="1523247"/>
    <lineage>
        <taxon>Bacteria</taxon>
        <taxon>Bacillati</taxon>
        <taxon>Actinomycetota</taxon>
        <taxon>Actinomycetes</taxon>
        <taxon>Geodermatophilales</taxon>
        <taxon>Geodermatophilaceae</taxon>
        <taxon>Geodermatophilus</taxon>
    </lineage>
</organism>
<dbReference type="Pfam" id="PF12500">
    <property type="entry name" value="TRSP"/>
    <property type="match status" value="1"/>
</dbReference>
<reference evidence="4" key="1">
    <citation type="submission" date="2016-10" db="EMBL/GenBank/DDBJ databases">
        <authorList>
            <person name="Varghese N."/>
            <person name="Submissions S."/>
        </authorList>
    </citation>
    <scope>NUCLEOTIDE SEQUENCE [LARGE SCALE GENOMIC DNA]</scope>
    <source>
        <strain evidence="4">DSM 44208</strain>
    </source>
</reference>
<accession>A0A1I5QMS2</accession>
<evidence type="ECO:0000259" key="2">
    <source>
        <dbReference type="Pfam" id="PF15609"/>
    </source>
</evidence>
<evidence type="ECO:0000313" key="3">
    <source>
        <dbReference type="EMBL" id="SFP47563.1"/>
    </source>
</evidence>
<protein>
    <submittedName>
        <fullName evidence="3">TRSP domain C terminus to PRTase_2</fullName>
    </submittedName>
</protein>
<evidence type="ECO:0000259" key="1">
    <source>
        <dbReference type="Pfam" id="PF12500"/>
    </source>
</evidence>
<dbReference type="Proteomes" id="UP000198857">
    <property type="component" value="Unassembled WGS sequence"/>
</dbReference>
<dbReference type="Pfam" id="PF15609">
    <property type="entry name" value="PRTase_2"/>
    <property type="match status" value="1"/>
</dbReference>
<dbReference type="InterPro" id="IPR029057">
    <property type="entry name" value="PRTase-like"/>
</dbReference>
<evidence type="ECO:0000313" key="4">
    <source>
        <dbReference type="Proteomes" id="UP000198857"/>
    </source>
</evidence>
<dbReference type="InterPro" id="IPR022537">
    <property type="entry name" value="TRSP_dom"/>
</dbReference>
<feature type="domain" description="TRSP" evidence="1">
    <location>
        <begin position="264"/>
        <end position="396"/>
    </location>
</feature>